<keyword evidence="3" id="KW-1185">Reference proteome</keyword>
<keyword evidence="1" id="KW-1133">Transmembrane helix</keyword>
<evidence type="ECO:0000313" key="2">
    <source>
        <dbReference type="EMBL" id="EET90069.1"/>
    </source>
</evidence>
<name>C7DHG7_MICA2</name>
<dbReference type="Proteomes" id="UP000332487">
    <property type="component" value="Unassembled WGS sequence"/>
</dbReference>
<dbReference type="Pfam" id="PF06053">
    <property type="entry name" value="DUF929"/>
    <property type="match status" value="1"/>
</dbReference>
<evidence type="ECO:0000256" key="1">
    <source>
        <dbReference type="SAM" id="Phobius"/>
    </source>
</evidence>
<dbReference type="InterPro" id="IPR009272">
    <property type="entry name" value="DUF929"/>
</dbReference>
<accession>C7DHG7</accession>
<protein>
    <recommendedName>
        <fullName evidence="4">DUF929 domain-containing protein</fullName>
    </recommendedName>
</protein>
<sequence length="277" mass="29836">MEKRRTTYLAAIVIILIIVGALVYTNTVSPQAKNLISFDNQAVSPGTIAALQSIAHNSTLANMIGIGAASGYPIATGNTKVLLIGGKPAVIYVGADFCPYCAATRWGLIIALMRFGNFSLLHYMTSSATDVYPSTPTFTFFNSSYSSSIITFEPVETETNTYHALQTPNRIQNLTFSAYDEYFSKLPSQERGGIPFIDFGNISVQDGAEVDPQLLDGNTWQQIIAKLSDPSTSTAQEEIGSANIFTAQICGITNNTPASVCNQPYIKNVERAVSSTV</sequence>
<keyword evidence="1" id="KW-0812">Transmembrane</keyword>
<reference evidence="2 3" key="1">
    <citation type="journal article" date="2009" name="Genome Biol.">
        <title>Community-wide analysis of microbial genome sequence signatures.</title>
        <authorList>
            <person name="Dick G.J."/>
            <person name="Andersson A.F."/>
            <person name="Baker B.J."/>
            <person name="Simmons S.L."/>
            <person name="Thomas B.C."/>
            <person name="Yelton A.P."/>
            <person name="Banfield J.F."/>
        </authorList>
    </citation>
    <scope>NUCLEOTIDE SEQUENCE [LARGE SCALE GENOMIC DNA]</scope>
    <source>
        <strain evidence="2">ARMAN-2</strain>
    </source>
</reference>
<reference evidence="2 3" key="2">
    <citation type="journal article" date="2010" name="Proc. Natl. Acad. Sci. U.S.A.">
        <title>Enigmatic, ultrasmall, uncultivated Archaea.</title>
        <authorList>
            <person name="Baker B.J."/>
            <person name="Comolli L.R."/>
            <person name="Dick G.J."/>
            <person name="Hauser L.J."/>
            <person name="Hyatt D."/>
            <person name="Dill B.D."/>
            <person name="Land M.L."/>
            <person name="Verberkmoes N.C."/>
            <person name="Hettich R.L."/>
            <person name="Banfield J.F."/>
        </authorList>
    </citation>
    <scope>NUCLEOTIDE SEQUENCE [LARGE SCALE GENOMIC DNA]</scope>
    <source>
        <strain evidence="2">ARMAN-2</strain>
    </source>
</reference>
<feature type="transmembrane region" description="Helical" evidence="1">
    <location>
        <begin position="7"/>
        <end position="25"/>
    </location>
</feature>
<evidence type="ECO:0000313" key="3">
    <source>
        <dbReference type="Proteomes" id="UP000332487"/>
    </source>
</evidence>
<evidence type="ECO:0008006" key="4">
    <source>
        <dbReference type="Google" id="ProtNLM"/>
    </source>
</evidence>
<keyword evidence="1" id="KW-0472">Membrane</keyword>
<proteinExistence type="predicted"/>
<organism evidence="2 3">
    <name type="scientific">Candidatus Micrarchaeum acidiphilum ARMAN-2</name>
    <dbReference type="NCBI Taxonomy" id="425595"/>
    <lineage>
        <taxon>Archaea</taxon>
        <taxon>Candidatus Micrarchaeota</taxon>
        <taxon>Candidatus Micrarchaeia</taxon>
        <taxon>Candidatus Micrarchaeales</taxon>
        <taxon>Candidatus Micrarchaeaceae</taxon>
        <taxon>Candidatus Micrarchaeum</taxon>
    </lineage>
</organism>
<gene>
    <name evidence="2" type="ORF">UNLARM2_0511</name>
</gene>
<dbReference type="EMBL" id="GG697240">
    <property type="protein sequence ID" value="EET90069.1"/>
    <property type="molecule type" value="Genomic_DNA"/>
</dbReference>
<dbReference type="AlphaFoldDB" id="C7DHG7"/>